<name>A0A1U7VR61_NICSY</name>
<proteinExistence type="predicted"/>
<sequence>MGLADSLKANVDASVGGAFFSKTFRECKILLDKMAQNSGWMTRNSTITHVVHSVALDLNNLIAENMATLMTQMSILTKKIDELGQKLQWSAEGDNQQYQEDMNYVANYGGQWQGGQNWGQQNQQYRPAQQQYNNNNNPGALRPQGQVVSYQRQQGYNQQNQQQDYQQPQQQQIVRQDDGFTELKGMLNNNNRMLQKLIGSIRKCKKEWTYMNQQ</sequence>
<gene>
    <name evidence="2" type="primary">LOC104219841</name>
</gene>
<dbReference type="RefSeq" id="XP_009768893.1">
    <property type="nucleotide sequence ID" value="XM_009770591.1"/>
</dbReference>
<accession>A0A1U7VR61</accession>
<organism evidence="1 2">
    <name type="scientific">Nicotiana sylvestris</name>
    <name type="common">Wood tobacco</name>
    <name type="synonym">South American tobacco</name>
    <dbReference type="NCBI Taxonomy" id="4096"/>
    <lineage>
        <taxon>Eukaryota</taxon>
        <taxon>Viridiplantae</taxon>
        <taxon>Streptophyta</taxon>
        <taxon>Embryophyta</taxon>
        <taxon>Tracheophyta</taxon>
        <taxon>Spermatophyta</taxon>
        <taxon>Magnoliopsida</taxon>
        <taxon>eudicotyledons</taxon>
        <taxon>Gunneridae</taxon>
        <taxon>Pentapetalae</taxon>
        <taxon>asterids</taxon>
        <taxon>lamiids</taxon>
        <taxon>Solanales</taxon>
        <taxon>Solanaceae</taxon>
        <taxon>Nicotianoideae</taxon>
        <taxon>Nicotianeae</taxon>
        <taxon>Nicotiana</taxon>
    </lineage>
</organism>
<evidence type="ECO:0000313" key="1">
    <source>
        <dbReference type="Proteomes" id="UP000189701"/>
    </source>
</evidence>
<reference evidence="1" key="1">
    <citation type="journal article" date="2013" name="Genome Biol.">
        <title>Reference genomes and transcriptomes of Nicotiana sylvestris and Nicotiana tomentosiformis.</title>
        <authorList>
            <person name="Sierro N."/>
            <person name="Battey J.N."/>
            <person name="Ouadi S."/>
            <person name="Bovet L."/>
            <person name="Goepfert S."/>
            <person name="Bakaher N."/>
            <person name="Peitsch M.C."/>
            <person name="Ivanov N.V."/>
        </authorList>
    </citation>
    <scope>NUCLEOTIDE SEQUENCE [LARGE SCALE GENOMIC DNA]</scope>
</reference>
<reference evidence="2" key="2">
    <citation type="submission" date="2025-08" db="UniProtKB">
        <authorList>
            <consortium name="RefSeq"/>
        </authorList>
    </citation>
    <scope>IDENTIFICATION</scope>
    <source>
        <tissue evidence="2">Leaf</tissue>
    </source>
</reference>
<keyword evidence="1" id="KW-1185">Reference proteome</keyword>
<dbReference type="Proteomes" id="UP000189701">
    <property type="component" value="Unplaced"/>
</dbReference>
<dbReference type="AlphaFoldDB" id="A0A1U7VR61"/>
<protein>
    <submittedName>
        <fullName evidence="2">Myb-like protein M</fullName>
    </submittedName>
</protein>
<evidence type="ECO:0000313" key="2">
    <source>
        <dbReference type="RefSeq" id="XP_009768893.1"/>
    </source>
</evidence>